<accession>A0ABV2Q4T1</accession>
<proteinExistence type="predicted"/>
<dbReference type="Gene3D" id="3.30.2440.10">
    <property type="entry name" value="Secreted effector protein SifA"/>
    <property type="match status" value="1"/>
</dbReference>
<comment type="caution">
    <text evidence="1">The sequence shown here is derived from an EMBL/GenBank/DDBJ whole genome shotgun (WGS) entry which is preliminary data.</text>
</comment>
<dbReference type="RefSeq" id="WP_354441884.1">
    <property type="nucleotide sequence ID" value="NZ_JBEPSH010000002.1"/>
</dbReference>
<evidence type="ECO:0000313" key="1">
    <source>
        <dbReference type="EMBL" id="MET4576044.1"/>
    </source>
</evidence>
<dbReference type="EMBL" id="JBEPSH010000002">
    <property type="protein sequence ID" value="MET4576044.1"/>
    <property type="molecule type" value="Genomic_DNA"/>
</dbReference>
<reference evidence="1 2" key="1">
    <citation type="submission" date="2024-06" db="EMBL/GenBank/DDBJ databases">
        <title>Sorghum-associated microbial communities from plants grown in Nebraska, USA.</title>
        <authorList>
            <person name="Schachtman D."/>
        </authorList>
    </citation>
    <scope>NUCLEOTIDE SEQUENCE [LARGE SCALE GENOMIC DNA]</scope>
    <source>
        <strain evidence="1 2">2709</strain>
    </source>
</reference>
<keyword evidence="2" id="KW-1185">Reference proteome</keyword>
<organism evidence="1 2">
    <name type="scientific">Ottowia thiooxydans</name>
    <dbReference type="NCBI Taxonomy" id="219182"/>
    <lineage>
        <taxon>Bacteria</taxon>
        <taxon>Pseudomonadati</taxon>
        <taxon>Pseudomonadota</taxon>
        <taxon>Betaproteobacteria</taxon>
        <taxon>Burkholderiales</taxon>
        <taxon>Comamonadaceae</taxon>
        <taxon>Ottowia</taxon>
    </lineage>
</organism>
<name>A0ABV2Q4T1_9BURK</name>
<evidence type="ECO:0000313" key="2">
    <source>
        <dbReference type="Proteomes" id="UP001549320"/>
    </source>
</evidence>
<dbReference type="Proteomes" id="UP001549320">
    <property type="component" value="Unassembled WGS sequence"/>
</dbReference>
<protein>
    <submittedName>
        <fullName evidence="1">Uncharacterized protein</fullName>
    </submittedName>
</protein>
<sequence length="350" mass="39004">MNNSVNSNSFKPISISCQDLADSKAAVERGLDRDHVGNVFNRVFDKIVDWFSGTNHAEAKRCLFDLCSPDSTGTQKYTAFKTLQSLTGESYKKNFFIDDGYSDGTRVCTLNIDIGGMIERFQVDKDEIFFEDIEPEINIDRIETLFEEIAKEALKTDKAKFSADLTRTAVTVFDGGKENGVYTSAKNLVSQLEKLGYSGNHIKLIARFCSEKTEKIVLLTGVNDYKIALMQGEHDPGTQVYAVESLDQGLQIRLSSRCNAGVGYSLQEVCTTAREFQENDQYSSQTPGEVTKTFLRWSMETTLFFPLGETRPRVTVAMTLGEFVGPGADMPVQLHAEGPVAYHRDPRLLG</sequence>
<gene>
    <name evidence="1" type="ORF">ABIE13_001144</name>
</gene>